<sequence length="155" mass="17100">MVSEPLRVLIDSMIFDAIAAADDLLQDVDRLTSAGRLQLLADTVSVEQVARTPDEYHRARLRRVRVLVVPPVPESDPAVMVLERCRGVDLDDALIAAAAWAARVPLVTADRDLRAAAATILPDLEQWTWADDLQPRIAALAADLPPAPRRRRQAR</sequence>
<dbReference type="InterPro" id="IPR029060">
    <property type="entry name" value="PIN-like_dom_sf"/>
</dbReference>
<gene>
    <name evidence="1" type="ORF">DSM112329_04859</name>
</gene>
<name>A0AAU7B265_9ACTN</name>
<evidence type="ECO:0008006" key="2">
    <source>
        <dbReference type="Google" id="ProtNLM"/>
    </source>
</evidence>
<dbReference type="KEGG" id="parq:DSM112329_04859"/>
<dbReference type="EMBL" id="CP114014">
    <property type="protein sequence ID" value="XAY07965.1"/>
    <property type="molecule type" value="Genomic_DNA"/>
</dbReference>
<accession>A0AAU7B265</accession>
<proteinExistence type="predicted"/>
<reference evidence="1" key="1">
    <citation type="submission" date="2022-12" db="EMBL/GenBank/DDBJ databases">
        <title>Paraconexibacter alkalitolerans sp. nov. and Baekduia alba sp. nov., isolated from soil and emended description of the genera Paraconexibacter (Chun et al., 2020) and Baekduia (An et al., 2020).</title>
        <authorList>
            <person name="Vieira S."/>
            <person name="Huber K.J."/>
            <person name="Geppert A."/>
            <person name="Wolf J."/>
            <person name="Neumann-Schaal M."/>
            <person name="Muesken M."/>
            <person name="Overmann J."/>
        </authorList>
    </citation>
    <scope>NUCLEOTIDE SEQUENCE</scope>
    <source>
        <strain evidence="1">AEG42_29</strain>
    </source>
</reference>
<protein>
    <recommendedName>
        <fullName evidence="2">PIN domain-containing protein</fullName>
    </recommendedName>
</protein>
<organism evidence="1">
    <name type="scientific">Paraconexibacter sp. AEG42_29</name>
    <dbReference type="NCBI Taxonomy" id="2997339"/>
    <lineage>
        <taxon>Bacteria</taxon>
        <taxon>Bacillati</taxon>
        <taxon>Actinomycetota</taxon>
        <taxon>Thermoleophilia</taxon>
        <taxon>Solirubrobacterales</taxon>
        <taxon>Paraconexibacteraceae</taxon>
        <taxon>Paraconexibacter</taxon>
    </lineage>
</organism>
<dbReference type="AlphaFoldDB" id="A0AAU7B265"/>
<dbReference type="RefSeq" id="WP_354699151.1">
    <property type="nucleotide sequence ID" value="NZ_CP114014.1"/>
</dbReference>
<dbReference type="SUPFAM" id="SSF88723">
    <property type="entry name" value="PIN domain-like"/>
    <property type="match status" value="1"/>
</dbReference>
<evidence type="ECO:0000313" key="1">
    <source>
        <dbReference type="EMBL" id="XAY07965.1"/>
    </source>
</evidence>